<keyword evidence="5" id="KW-0677">Repeat</keyword>
<dbReference type="Gene3D" id="1.10.238.10">
    <property type="entry name" value="EF-hand"/>
    <property type="match status" value="1"/>
</dbReference>
<sequence>MKENLFSDPPGLSDDLGVFVSRSFCFLWCRFGLQQQQNAEVFDLSSAANMFLVQSFFKKVIDVVSDIDPSQFHPSDPPPPRRPLNFAETHESEEEKKYRRLFSQLAGDDMEVSPTELMDILNKIVTKFDNMKTDGFSIESCRSMVAVMDSDSTGKLGFQEFIYLWGNIKKWQSVYVKYDADGSGVISARELPGAFQAAGFPLNEQLYKMIVRRYSDEHENMDFDNFIGCLVRLDAMCRAFKTLDKDNNGSIELDIKERGAGWRSRCAAGGPDVQLEVQMCSWSGCSSPCTPEDVGACTSTTSTCTNGQKPGQGSAELIPTHHV</sequence>
<keyword evidence="3" id="KW-0963">Cytoplasm</keyword>
<evidence type="ECO:0000313" key="10">
    <source>
        <dbReference type="EMBL" id="TWW77758.1"/>
    </source>
</evidence>
<dbReference type="GO" id="GO:0012505">
    <property type="term" value="C:endomembrane system"/>
    <property type="evidence" value="ECO:0007669"/>
    <property type="project" value="UniProtKB-SubCell"/>
</dbReference>
<organism evidence="10 11">
    <name type="scientific">Takifugu flavidus</name>
    <name type="common">sansaifugu</name>
    <dbReference type="NCBI Taxonomy" id="433684"/>
    <lineage>
        <taxon>Eukaryota</taxon>
        <taxon>Metazoa</taxon>
        <taxon>Chordata</taxon>
        <taxon>Craniata</taxon>
        <taxon>Vertebrata</taxon>
        <taxon>Euteleostomi</taxon>
        <taxon>Actinopterygii</taxon>
        <taxon>Neopterygii</taxon>
        <taxon>Teleostei</taxon>
        <taxon>Neoteleostei</taxon>
        <taxon>Acanthomorphata</taxon>
        <taxon>Eupercaria</taxon>
        <taxon>Tetraodontiformes</taxon>
        <taxon>Tetradontoidea</taxon>
        <taxon>Tetraodontidae</taxon>
        <taxon>Takifugu</taxon>
    </lineage>
</organism>
<dbReference type="GO" id="GO:0110158">
    <property type="term" value="C:calpain complex"/>
    <property type="evidence" value="ECO:0007669"/>
    <property type="project" value="TreeGrafter"/>
</dbReference>
<comment type="subcellular location">
    <subcellularLocation>
        <location evidence="2">Cytoplasm</location>
    </subcellularLocation>
    <subcellularLocation>
        <location evidence="1">Endomembrane system</location>
    </subcellularLocation>
</comment>
<keyword evidence="11" id="KW-1185">Reference proteome</keyword>
<dbReference type="AlphaFoldDB" id="A0A5C6PGE8"/>
<dbReference type="Proteomes" id="UP000324091">
    <property type="component" value="Chromosome 12"/>
</dbReference>
<comment type="caution">
    <text evidence="10">The sequence shown here is derived from an EMBL/GenBank/DDBJ whole genome shotgun (WGS) entry which is preliminary data.</text>
</comment>
<evidence type="ECO:0000256" key="3">
    <source>
        <dbReference type="ARBA" id="ARBA00022490"/>
    </source>
</evidence>
<evidence type="ECO:0000256" key="4">
    <source>
        <dbReference type="ARBA" id="ARBA00022723"/>
    </source>
</evidence>
<dbReference type="PROSITE" id="PS50222">
    <property type="entry name" value="EF_HAND_2"/>
    <property type="match status" value="1"/>
</dbReference>
<protein>
    <submittedName>
        <fullName evidence="10">Calpain small subunit 1</fullName>
    </submittedName>
</protein>
<dbReference type="PROSITE" id="PS00018">
    <property type="entry name" value="EF_HAND_1"/>
    <property type="match status" value="1"/>
</dbReference>
<feature type="region of interest" description="Disordered" evidence="8">
    <location>
        <begin position="70"/>
        <end position="92"/>
    </location>
</feature>
<dbReference type="InterPro" id="IPR011992">
    <property type="entry name" value="EF-hand-dom_pair"/>
</dbReference>
<reference evidence="10 11" key="1">
    <citation type="submission" date="2019-04" db="EMBL/GenBank/DDBJ databases">
        <title>Chromosome genome assembly for Takifugu flavidus.</title>
        <authorList>
            <person name="Xiao S."/>
        </authorList>
    </citation>
    <scope>NUCLEOTIDE SEQUENCE [LARGE SCALE GENOMIC DNA]</scope>
    <source>
        <strain evidence="10">HTHZ2018</strain>
        <tissue evidence="10">Muscle</tissue>
    </source>
</reference>
<evidence type="ECO:0000256" key="2">
    <source>
        <dbReference type="ARBA" id="ARBA00004496"/>
    </source>
</evidence>
<keyword evidence="4" id="KW-0479">Metal-binding</keyword>
<dbReference type="PANTHER" id="PTHR46735:SF3">
    <property type="entry name" value="CALPAIN SMALL SUBUNIT 1-RELATED"/>
    <property type="match status" value="1"/>
</dbReference>
<dbReference type="PANTHER" id="PTHR46735">
    <property type="entry name" value="CALPAIN, SMALL SUBUNIT 1 A-RELATED"/>
    <property type="match status" value="1"/>
</dbReference>
<feature type="domain" description="EF-hand" evidence="9">
    <location>
        <begin position="166"/>
        <end position="201"/>
    </location>
</feature>
<dbReference type="SUPFAM" id="SSF47473">
    <property type="entry name" value="EF-hand"/>
    <property type="match status" value="1"/>
</dbReference>
<accession>A0A5C6PGE8</accession>
<name>A0A5C6PGE8_9TELE</name>
<evidence type="ECO:0000313" key="11">
    <source>
        <dbReference type="Proteomes" id="UP000324091"/>
    </source>
</evidence>
<evidence type="ECO:0000256" key="6">
    <source>
        <dbReference type="ARBA" id="ARBA00022837"/>
    </source>
</evidence>
<dbReference type="InterPro" id="IPR002048">
    <property type="entry name" value="EF_hand_dom"/>
</dbReference>
<feature type="compositionally biased region" description="Polar residues" evidence="8">
    <location>
        <begin position="300"/>
        <end position="311"/>
    </location>
</feature>
<evidence type="ECO:0000256" key="5">
    <source>
        <dbReference type="ARBA" id="ARBA00022737"/>
    </source>
</evidence>
<evidence type="ECO:0000256" key="1">
    <source>
        <dbReference type="ARBA" id="ARBA00004308"/>
    </source>
</evidence>
<dbReference type="EMBL" id="RHFK02000004">
    <property type="protein sequence ID" value="TWW77758.1"/>
    <property type="molecule type" value="Genomic_DNA"/>
</dbReference>
<keyword evidence="7" id="KW-0472">Membrane</keyword>
<dbReference type="GO" id="GO:0005509">
    <property type="term" value="F:calcium ion binding"/>
    <property type="evidence" value="ECO:0007669"/>
    <property type="project" value="InterPro"/>
</dbReference>
<feature type="region of interest" description="Disordered" evidence="8">
    <location>
        <begin position="300"/>
        <end position="323"/>
    </location>
</feature>
<evidence type="ECO:0000259" key="9">
    <source>
        <dbReference type="PROSITE" id="PS50222"/>
    </source>
</evidence>
<gene>
    <name evidence="10" type="ORF">D4764_12G0011480</name>
</gene>
<dbReference type="InterPro" id="IPR018247">
    <property type="entry name" value="EF_Hand_1_Ca_BS"/>
</dbReference>
<evidence type="ECO:0000256" key="8">
    <source>
        <dbReference type="SAM" id="MobiDB-lite"/>
    </source>
</evidence>
<evidence type="ECO:0000256" key="7">
    <source>
        <dbReference type="ARBA" id="ARBA00023136"/>
    </source>
</evidence>
<keyword evidence="6" id="KW-0106">Calcium</keyword>
<proteinExistence type="predicted"/>